<comment type="caution">
    <text evidence="1">The sequence shown here is derived from an EMBL/GenBank/DDBJ whole genome shotgun (WGS) entry which is preliminary data.</text>
</comment>
<keyword evidence="2" id="KW-1185">Reference proteome</keyword>
<evidence type="ECO:0000313" key="1">
    <source>
        <dbReference type="EMBL" id="CAL2106022.1"/>
    </source>
</evidence>
<gene>
    <name evidence="1" type="ORF">T190115A13A_10178</name>
</gene>
<accession>A0ABP1F9Y6</accession>
<dbReference type="EMBL" id="CAXJRC010000011">
    <property type="protein sequence ID" value="CAL2106022.1"/>
    <property type="molecule type" value="Genomic_DNA"/>
</dbReference>
<proteinExistence type="predicted"/>
<dbReference type="RefSeq" id="WP_348737843.1">
    <property type="nucleotide sequence ID" value="NZ_CAXJRC010000011.1"/>
</dbReference>
<protein>
    <recommendedName>
        <fullName evidence="3">Natural product</fullName>
    </recommendedName>
</protein>
<evidence type="ECO:0000313" key="2">
    <source>
        <dbReference type="Proteomes" id="UP001497602"/>
    </source>
</evidence>
<reference evidence="1 2" key="1">
    <citation type="submission" date="2024-05" db="EMBL/GenBank/DDBJ databases">
        <authorList>
            <person name="Duchaud E."/>
        </authorList>
    </citation>
    <scope>NUCLEOTIDE SEQUENCE [LARGE SCALE GENOMIC DNA]</scope>
    <source>
        <strain evidence="1">Ena-SAMPLE-TAB-13-05-2024-13:56:06:370-140305</strain>
    </source>
</reference>
<sequence>MKKQILNLGKSLNKVEQKLINGGGAPGVPGDATQEELYQWCIDTCNWKQETYQLREPETYSGCINSCETTYA</sequence>
<organism evidence="1 2">
    <name type="scientific">Tenacibaculum vairaonense</name>
    <dbReference type="NCBI Taxonomy" id="3137860"/>
    <lineage>
        <taxon>Bacteria</taxon>
        <taxon>Pseudomonadati</taxon>
        <taxon>Bacteroidota</taxon>
        <taxon>Flavobacteriia</taxon>
        <taxon>Flavobacteriales</taxon>
        <taxon>Flavobacteriaceae</taxon>
        <taxon>Tenacibaculum</taxon>
    </lineage>
</organism>
<dbReference type="Proteomes" id="UP001497602">
    <property type="component" value="Unassembled WGS sequence"/>
</dbReference>
<evidence type="ECO:0008006" key="3">
    <source>
        <dbReference type="Google" id="ProtNLM"/>
    </source>
</evidence>
<name>A0ABP1F9Y6_9FLAO</name>